<dbReference type="EMBL" id="AM453639">
    <property type="protein sequence ID" value="CAN76676.1"/>
    <property type="molecule type" value="Genomic_DNA"/>
</dbReference>
<evidence type="ECO:0000313" key="1">
    <source>
        <dbReference type="EMBL" id="CAN76676.1"/>
    </source>
</evidence>
<sequence>MEEAKTMKTPMSSSIKIDKDKKDVDFFGCRVERKNTSSTCHFIGHSFVSWHSKKQNLIALSTEEAKYIAPLLPYFFFHMAPRQEYATSKAQSKRPVEASQLEARQKARFDTALFNYVEDYQWYKQHFS</sequence>
<protein>
    <submittedName>
        <fullName evidence="1">Uncharacterized protein</fullName>
    </submittedName>
</protein>
<organism evidence="1">
    <name type="scientific">Vitis vinifera</name>
    <name type="common">Grape</name>
    <dbReference type="NCBI Taxonomy" id="29760"/>
    <lineage>
        <taxon>Eukaryota</taxon>
        <taxon>Viridiplantae</taxon>
        <taxon>Streptophyta</taxon>
        <taxon>Embryophyta</taxon>
        <taxon>Tracheophyta</taxon>
        <taxon>Spermatophyta</taxon>
        <taxon>Magnoliopsida</taxon>
        <taxon>eudicotyledons</taxon>
        <taxon>Gunneridae</taxon>
        <taxon>Pentapetalae</taxon>
        <taxon>rosids</taxon>
        <taxon>Vitales</taxon>
        <taxon>Vitaceae</taxon>
        <taxon>Viteae</taxon>
        <taxon>Vitis</taxon>
    </lineage>
</organism>
<reference evidence="1" key="1">
    <citation type="journal article" date="2007" name="PLoS ONE">
        <title>The first genome sequence of an elite grapevine cultivar (Pinot noir Vitis vinifera L.): coping with a highly heterozygous genome.</title>
        <authorList>
            <person name="Velasco R."/>
            <person name="Zharkikh A."/>
            <person name="Troggio M."/>
            <person name="Cartwright D.A."/>
            <person name="Cestaro A."/>
            <person name="Pruss D."/>
            <person name="Pindo M."/>
            <person name="FitzGerald L.M."/>
            <person name="Vezzulli S."/>
            <person name="Reid J."/>
            <person name="Malacarne G."/>
            <person name="Iliev D."/>
            <person name="Coppola G."/>
            <person name="Wardell B."/>
            <person name="Micheletti D."/>
            <person name="Macalma T."/>
            <person name="Facci M."/>
            <person name="Mitchell J.T."/>
            <person name="Perazzolli M."/>
            <person name="Eldredge G."/>
            <person name="Gatto P."/>
            <person name="Oyzerski R."/>
            <person name="Moretto M."/>
            <person name="Gutin N."/>
            <person name="Stefanini M."/>
            <person name="Chen Y."/>
            <person name="Segala C."/>
            <person name="Davenport C."/>
            <person name="Dematte L."/>
            <person name="Mraz A."/>
            <person name="Battilana J."/>
            <person name="Stormo K."/>
            <person name="Costa F."/>
            <person name="Tao Q."/>
            <person name="Si-Ammour A."/>
            <person name="Harkins T."/>
            <person name="Lackey A."/>
            <person name="Perbost C."/>
            <person name="Taillon B."/>
            <person name="Stella A."/>
            <person name="Solovyev V."/>
            <person name="Fawcett J.A."/>
            <person name="Sterck L."/>
            <person name="Vandepoele K."/>
            <person name="Grando S.M."/>
            <person name="Toppo S."/>
            <person name="Moser C."/>
            <person name="Lanchbury J."/>
            <person name="Bogden R."/>
            <person name="Skolnick M."/>
            <person name="Sgaramella V."/>
            <person name="Bhatnagar S.K."/>
            <person name="Fontana P."/>
            <person name="Gutin A."/>
            <person name="Van de Peer Y."/>
            <person name="Salamini F."/>
            <person name="Viola R."/>
        </authorList>
    </citation>
    <scope>NUCLEOTIDE SEQUENCE</scope>
</reference>
<dbReference type="AlphaFoldDB" id="A5BBN4"/>
<gene>
    <name evidence="1" type="ORF">VITISV_022011</name>
</gene>
<accession>A5BBN4</accession>
<name>A5BBN4_VITVI</name>
<proteinExistence type="predicted"/>